<proteinExistence type="predicted"/>
<organism evidence="1 2">
    <name type="scientific">Durusdinium trenchii</name>
    <dbReference type="NCBI Taxonomy" id="1381693"/>
    <lineage>
        <taxon>Eukaryota</taxon>
        <taxon>Sar</taxon>
        <taxon>Alveolata</taxon>
        <taxon>Dinophyceae</taxon>
        <taxon>Suessiales</taxon>
        <taxon>Symbiodiniaceae</taxon>
        <taxon>Durusdinium</taxon>
    </lineage>
</organism>
<accession>A0ABP0HEI0</accession>
<evidence type="ECO:0000313" key="2">
    <source>
        <dbReference type="Proteomes" id="UP001642464"/>
    </source>
</evidence>
<dbReference type="Proteomes" id="UP001642464">
    <property type="component" value="Unassembled WGS sequence"/>
</dbReference>
<sequence>VQPVSKCGSSFRDKSSLAYSGLERWRTPSAAGEVCCRQVRLPSGACCGILDPCDSRQTRLRD</sequence>
<keyword evidence="2" id="KW-1185">Reference proteome</keyword>
<reference evidence="1 2" key="1">
    <citation type="submission" date="2024-02" db="EMBL/GenBank/DDBJ databases">
        <authorList>
            <person name="Chen Y."/>
            <person name="Shah S."/>
            <person name="Dougan E. K."/>
            <person name="Thang M."/>
            <person name="Chan C."/>
        </authorList>
    </citation>
    <scope>NUCLEOTIDE SEQUENCE [LARGE SCALE GENOMIC DNA]</scope>
</reference>
<comment type="caution">
    <text evidence="1">The sequence shown here is derived from an EMBL/GenBank/DDBJ whole genome shotgun (WGS) entry which is preliminary data.</text>
</comment>
<dbReference type="EMBL" id="CAXAMM010000714">
    <property type="protein sequence ID" value="CAK8988633.1"/>
    <property type="molecule type" value="Genomic_DNA"/>
</dbReference>
<feature type="non-terminal residue" evidence="1">
    <location>
        <position position="62"/>
    </location>
</feature>
<gene>
    <name evidence="1" type="ORF">SCF082_LOCUS1479</name>
</gene>
<feature type="non-terminal residue" evidence="1">
    <location>
        <position position="1"/>
    </location>
</feature>
<protein>
    <submittedName>
        <fullName evidence="1">Uncharacterized protein</fullName>
    </submittedName>
</protein>
<evidence type="ECO:0000313" key="1">
    <source>
        <dbReference type="EMBL" id="CAK8988633.1"/>
    </source>
</evidence>
<name>A0ABP0HEI0_9DINO</name>